<accession>A0ABN1WQH5</accession>
<protein>
    <submittedName>
        <fullName evidence="1">Uncharacterized protein</fullName>
    </submittedName>
</protein>
<reference evidence="1 2" key="1">
    <citation type="journal article" date="2019" name="Int. J. Syst. Evol. Microbiol.">
        <title>The Global Catalogue of Microorganisms (GCM) 10K type strain sequencing project: providing services to taxonomists for standard genome sequencing and annotation.</title>
        <authorList>
            <consortium name="The Broad Institute Genomics Platform"/>
            <consortium name="The Broad Institute Genome Sequencing Center for Infectious Disease"/>
            <person name="Wu L."/>
            <person name="Ma J."/>
        </authorList>
    </citation>
    <scope>NUCLEOTIDE SEQUENCE [LARGE SCALE GENOMIC DNA]</scope>
    <source>
        <strain evidence="1 2">JCM 13004</strain>
    </source>
</reference>
<dbReference type="EMBL" id="BAAALF010000138">
    <property type="protein sequence ID" value="GAA1260284.1"/>
    <property type="molecule type" value="Genomic_DNA"/>
</dbReference>
<proteinExistence type="predicted"/>
<keyword evidence="2" id="KW-1185">Reference proteome</keyword>
<comment type="caution">
    <text evidence="1">The sequence shown here is derived from an EMBL/GenBank/DDBJ whole genome shotgun (WGS) entry which is preliminary data.</text>
</comment>
<name>A0ABN1WQH5_9ACTN</name>
<gene>
    <name evidence="1" type="ORF">GCM10009665_57840</name>
</gene>
<dbReference type="Proteomes" id="UP001500037">
    <property type="component" value="Unassembled WGS sequence"/>
</dbReference>
<evidence type="ECO:0000313" key="2">
    <source>
        <dbReference type="Proteomes" id="UP001500037"/>
    </source>
</evidence>
<sequence>MMIRPSGTWREGVAEEARGLAAGTLDPEHAYMAGLFPEALLAATDVVLQDFETDFRALAEPSDVQVMEMVKRVVLALNAVNESFDHAAYETGEREQLCEYIDQVLANSGIDVSALTARHGIDRHAITDEWREW</sequence>
<organism evidence="1 2">
    <name type="scientific">Kitasatospora nipponensis</name>
    <dbReference type="NCBI Taxonomy" id="258049"/>
    <lineage>
        <taxon>Bacteria</taxon>
        <taxon>Bacillati</taxon>
        <taxon>Actinomycetota</taxon>
        <taxon>Actinomycetes</taxon>
        <taxon>Kitasatosporales</taxon>
        <taxon>Streptomycetaceae</taxon>
        <taxon>Kitasatospora</taxon>
    </lineage>
</organism>
<evidence type="ECO:0000313" key="1">
    <source>
        <dbReference type="EMBL" id="GAA1260284.1"/>
    </source>
</evidence>